<feature type="compositionally biased region" description="Polar residues" evidence="1">
    <location>
        <begin position="143"/>
        <end position="194"/>
    </location>
</feature>
<proteinExistence type="predicted"/>
<dbReference type="EMBL" id="LAVV01011196">
    <property type="protein sequence ID" value="KNZ48079.1"/>
    <property type="molecule type" value="Genomic_DNA"/>
</dbReference>
<evidence type="ECO:0008006" key="4">
    <source>
        <dbReference type="Google" id="ProtNLM"/>
    </source>
</evidence>
<evidence type="ECO:0000313" key="2">
    <source>
        <dbReference type="EMBL" id="KNZ48079.1"/>
    </source>
</evidence>
<dbReference type="AlphaFoldDB" id="A0A0L6UHQ2"/>
<feature type="region of interest" description="Disordered" evidence="1">
    <location>
        <begin position="25"/>
        <end position="54"/>
    </location>
</feature>
<name>A0A0L6UHQ2_9BASI</name>
<organism evidence="2 3">
    <name type="scientific">Puccinia sorghi</name>
    <dbReference type="NCBI Taxonomy" id="27349"/>
    <lineage>
        <taxon>Eukaryota</taxon>
        <taxon>Fungi</taxon>
        <taxon>Dikarya</taxon>
        <taxon>Basidiomycota</taxon>
        <taxon>Pucciniomycotina</taxon>
        <taxon>Pucciniomycetes</taxon>
        <taxon>Pucciniales</taxon>
        <taxon>Pucciniaceae</taxon>
        <taxon>Puccinia</taxon>
    </lineage>
</organism>
<reference evidence="2 3" key="1">
    <citation type="submission" date="2015-08" db="EMBL/GenBank/DDBJ databases">
        <title>Next Generation Sequencing and Analysis of the Genome of Puccinia sorghi L Schw, the Causal Agent of Maize Common Rust.</title>
        <authorList>
            <person name="Rochi L."/>
            <person name="Burguener G."/>
            <person name="Darino M."/>
            <person name="Turjanski A."/>
            <person name="Kreff E."/>
            <person name="Dieguez M.J."/>
            <person name="Sacco F."/>
        </authorList>
    </citation>
    <scope>NUCLEOTIDE SEQUENCE [LARGE SCALE GENOMIC DNA]</scope>
    <source>
        <strain evidence="2 3">RO10H11247</strain>
    </source>
</reference>
<sequence length="459" mass="50788">MIPTPAAAQHQYDLLENQYATCQQRTSQPQQQGQVGLIVPRSQQSQTPQQSPLQTHIPLQHQFPSQHHVHPAQQLEVLIQGTLQHQHQAHAGFHYSPHSAHVLPANQHTSPRHLIGTPKQSPHPSTLQLSHAPVGSYTALAQPMTSSNGTHFQSRAGSQVLNSSPTGPNRDTRLASINTSEATLTQPTSSPTLQQHHRGSDPSHMTRQFSGQVVAQTQPDLALQWIIHVMEPVSGADPGELSLIWLHNEFQKYCSHTGREYFIPLPKFGEKILFAFNRSRTQTIVFLAGTNSPNPTIKGLRLKVGQTQPAGDNSIDRHRVRNEPVQSVSKEYKGLKASVRQEVLQEVSQVLGQQFASQQKEIEGLKGELEWIKGFLVNTHKAQEKLVFGQRSGFASIQQHLQQQSALLQQVFQPPPPLLSPIPKNTALSQPQSHSQPPPPQAAPPPPEESPFSQFTQLP</sequence>
<comment type="caution">
    <text evidence="2">The sequence shown here is derived from an EMBL/GenBank/DDBJ whole genome shotgun (WGS) entry which is preliminary data.</text>
</comment>
<protein>
    <recommendedName>
        <fullName evidence="4">HSF-type DNA-binding domain-containing protein</fullName>
    </recommendedName>
</protein>
<gene>
    <name evidence="2" type="ORF">VP01_592g20</name>
</gene>
<feature type="compositionally biased region" description="Low complexity" evidence="1">
    <location>
        <begin position="450"/>
        <end position="459"/>
    </location>
</feature>
<evidence type="ECO:0000313" key="3">
    <source>
        <dbReference type="Proteomes" id="UP000037035"/>
    </source>
</evidence>
<keyword evidence="3" id="KW-1185">Reference proteome</keyword>
<accession>A0A0L6UHQ2</accession>
<evidence type="ECO:0000256" key="1">
    <source>
        <dbReference type="SAM" id="MobiDB-lite"/>
    </source>
</evidence>
<feature type="compositionally biased region" description="Polar residues" evidence="1">
    <location>
        <begin position="118"/>
        <end position="129"/>
    </location>
</feature>
<dbReference type="Proteomes" id="UP000037035">
    <property type="component" value="Unassembled WGS sequence"/>
</dbReference>
<feature type="compositionally biased region" description="Low complexity" evidence="1">
    <location>
        <begin position="25"/>
        <end position="34"/>
    </location>
</feature>
<feature type="compositionally biased region" description="Pro residues" evidence="1">
    <location>
        <begin position="436"/>
        <end position="449"/>
    </location>
</feature>
<feature type="compositionally biased region" description="Low complexity" evidence="1">
    <location>
        <begin position="42"/>
        <end position="54"/>
    </location>
</feature>
<dbReference type="VEuPathDB" id="FungiDB:VP01_592g20"/>
<feature type="region of interest" description="Disordered" evidence="1">
    <location>
        <begin position="413"/>
        <end position="459"/>
    </location>
</feature>
<feature type="region of interest" description="Disordered" evidence="1">
    <location>
        <begin position="108"/>
        <end position="213"/>
    </location>
</feature>
<dbReference type="STRING" id="27349.A0A0L6UHQ2"/>
<feature type="compositionally biased region" description="Polar residues" evidence="1">
    <location>
        <begin position="203"/>
        <end position="213"/>
    </location>
</feature>